<keyword evidence="7" id="KW-1185">Reference proteome</keyword>
<protein>
    <submittedName>
        <fullName evidence="6">Uncharacterized protein</fullName>
    </submittedName>
</protein>
<dbReference type="Pfam" id="PF11380">
    <property type="entry name" value="Stealth_CR2"/>
    <property type="match status" value="1"/>
</dbReference>
<dbReference type="AlphaFoldDB" id="H5UZP5"/>
<dbReference type="PANTHER" id="PTHR24045">
    <property type="match status" value="1"/>
</dbReference>
<dbReference type="Proteomes" id="UP000010297">
    <property type="component" value="Unassembled WGS sequence"/>
</dbReference>
<name>H5UZP5_ATLHE</name>
<dbReference type="GO" id="GO:0016772">
    <property type="term" value="F:transferase activity, transferring phosphorus-containing groups"/>
    <property type="evidence" value="ECO:0007669"/>
    <property type="project" value="InterPro"/>
</dbReference>
<dbReference type="eggNOG" id="COG3868">
    <property type="taxonomic scope" value="Bacteria"/>
</dbReference>
<accession>H5UZP5</accession>
<evidence type="ECO:0000256" key="2">
    <source>
        <dbReference type="ARBA" id="ARBA00022679"/>
    </source>
</evidence>
<evidence type="ECO:0000313" key="7">
    <source>
        <dbReference type="Proteomes" id="UP000010297"/>
    </source>
</evidence>
<proteinExistence type="inferred from homology"/>
<dbReference type="EMBL" id="BAFF01000002">
    <property type="protein sequence ID" value="GAB51203.1"/>
    <property type="molecule type" value="Genomic_DNA"/>
</dbReference>
<sequence length="502" mass="58705">MLQRKISKLITNPNLFFYDMFRKRLFKDQPLYEINKKEDKKIKAGSDSIRITPNINIFELQRYGIIKYLQGNLNCGLAPVDGSDKNSILLWSGYLSGLLSFLKDVKNAMSMNITIYTMGGGFSHTSKLLDELNIKFLESKLISRPDFVVEMSNEIGDLYVLHFYLYDLNSEGFVQVRSSKALIKKCTADEFPLIYNGEVTRPKKIDAVYTWVNHADTNWQAKWSQSFPDETFDPDRFTSNDELKYSLRSLNKYAPWLNHIYVVSNCEKPEWLKEHEKISWVNHEEIFPNNDMLPSFNSHAIECCLHNIKNLEENFIYLNDDFILSQPCLPNDFFDDCGRSISYFEPYGMVFDKNTRKEIPDYLQAAINSHKLLKEKFSDYSARNLHRHVPYAMKRSVLKEIESNFPNAIQRTRYEKRRSETDINLTSFFYHHYAFVTGNAVSADLNGLIVRPENIKNILGKNSYKYKILCFNDGNGSSENINYKKETLKFFNERLAEKACWE</sequence>
<comment type="caution">
    <text evidence="6">The sequence shown here is derived from an EMBL/GenBank/DDBJ whole genome shotgun (WGS) entry which is preliminary data.</text>
</comment>
<dbReference type="RefSeq" id="WP_002434269.1">
    <property type="nucleotide sequence ID" value="NZ_BAFF01000002.1"/>
</dbReference>
<dbReference type="GeneID" id="92827038"/>
<dbReference type="GO" id="GO:0000271">
    <property type="term" value="P:polysaccharide biosynthetic process"/>
    <property type="evidence" value="ECO:0007669"/>
    <property type="project" value="UniProtKB-KW"/>
</dbReference>
<evidence type="ECO:0000259" key="4">
    <source>
        <dbReference type="Pfam" id="PF11380"/>
    </source>
</evidence>
<comment type="similarity">
    <text evidence="1">Belongs to the stealth family.</text>
</comment>
<dbReference type="Pfam" id="PF17102">
    <property type="entry name" value="Stealth_CR3"/>
    <property type="match status" value="1"/>
</dbReference>
<evidence type="ECO:0000256" key="3">
    <source>
        <dbReference type="ARBA" id="ARBA00023169"/>
    </source>
</evidence>
<dbReference type="InterPro" id="IPR047141">
    <property type="entry name" value="Stealth"/>
</dbReference>
<keyword evidence="2" id="KW-0808">Transferase</keyword>
<evidence type="ECO:0000256" key="1">
    <source>
        <dbReference type="ARBA" id="ARBA00007583"/>
    </source>
</evidence>
<evidence type="ECO:0000313" key="6">
    <source>
        <dbReference type="EMBL" id="GAB51203.1"/>
    </source>
</evidence>
<gene>
    <name evidence="6" type="ORF">EH105704_02_02320</name>
</gene>
<dbReference type="PANTHER" id="PTHR24045:SF0">
    <property type="entry name" value="N-ACETYLGLUCOSAMINE-1-PHOSPHOTRANSFERASE SUBUNITS ALPHA_BETA"/>
    <property type="match status" value="1"/>
</dbReference>
<dbReference type="InterPro" id="IPR021520">
    <property type="entry name" value="Stealth_CR2"/>
</dbReference>
<evidence type="ECO:0000259" key="5">
    <source>
        <dbReference type="Pfam" id="PF17102"/>
    </source>
</evidence>
<keyword evidence="3" id="KW-0270">Exopolysaccharide synthesis</keyword>
<feature type="domain" description="Stealth protein CR3 conserved region 3" evidence="5">
    <location>
        <begin position="388"/>
        <end position="434"/>
    </location>
</feature>
<organism evidence="6 7">
    <name type="scientific">Atlantibacter hermannii NBRC 105704</name>
    <dbReference type="NCBI Taxonomy" id="1115512"/>
    <lineage>
        <taxon>Bacteria</taxon>
        <taxon>Pseudomonadati</taxon>
        <taxon>Pseudomonadota</taxon>
        <taxon>Gammaproteobacteria</taxon>
        <taxon>Enterobacterales</taxon>
        <taxon>Enterobacteriaceae</taxon>
        <taxon>Atlantibacter</taxon>
    </lineage>
</organism>
<reference evidence="6 7" key="1">
    <citation type="submission" date="2012-02" db="EMBL/GenBank/DDBJ databases">
        <title>Whole genome shotgun sequence of Escherichia hermannii NBRC 105704.</title>
        <authorList>
            <person name="Yoshida I."/>
            <person name="Hosoyama A."/>
            <person name="Tsuchikane K."/>
            <person name="Katsumata H."/>
            <person name="Yamazaki S."/>
            <person name="Fujita N."/>
        </authorList>
    </citation>
    <scope>NUCLEOTIDE SEQUENCE [LARGE SCALE GENOMIC DNA]</scope>
    <source>
        <strain evidence="6 7">NBRC 105704</strain>
    </source>
</reference>
<dbReference type="InterPro" id="IPR031357">
    <property type="entry name" value="Stealth_CR3"/>
</dbReference>
<feature type="domain" description="Stealth protein CR2 conserved region 2" evidence="4">
    <location>
        <begin position="236"/>
        <end position="336"/>
    </location>
</feature>